<dbReference type="RefSeq" id="WP_144863546.1">
    <property type="nucleotide sequence ID" value="NZ_LR213771.1"/>
</dbReference>
<reference evidence="1 2" key="1">
    <citation type="submission" date="2019-01" db="EMBL/GenBank/DDBJ databases">
        <authorList>
            <person name="Brito A."/>
        </authorList>
    </citation>
    <scope>NUCLEOTIDE SEQUENCE [LARGE SCALE GENOMIC DNA]</scope>
    <source>
        <strain evidence="1">1</strain>
    </source>
</reference>
<dbReference type="AlphaFoldDB" id="A0A563W3C9"/>
<dbReference type="EMBL" id="CAACVJ010000667">
    <property type="protein sequence ID" value="VEP18182.1"/>
    <property type="molecule type" value="Genomic_DNA"/>
</dbReference>
<sequence length="123" mass="14552">MKYSADDIIFHKNPEIKEMPDGSCQEIWDVIFKKSISENSDLQSIAELSSREDFKIKIELKEGKYLTVTTNWIRNPNPYCHQYSAIYTDKMFENIEKKLSAIDTIQGQKMEDRFTLYKRNKKS</sequence>
<proteinExistence type="predicted"/>
<name>A0A563W3C9_9CYAN</name>
<evidence type="ECO:0000313" key="2">
    <source>
        <dbReference type="Proteomes" id="UP000320055"/>
    </source>
</evidence>
<dbReference type="OrthoDB" id="4557915at2"/>
<dbReference type="Proteomes" id="UP000320055">
    <property type="component" value="Unassembled WGS sequence"/>
</dbReference>
<keyword evidence="2" id="KW-1185">Reference proteome</keyword>
<accession>A0A563W3C9</accession>
<organism evidence="1 2">
    <name type="scientific">Hyella patelloides LEGE 07179</name>
    <dbReference type="NCBI Taxonomy" id="945734"/>
    <lineage>
        <taxon>Bacteria</taxon>
        <taxon>Bacillati</taxon>
        <taxon>Cyanobacteriota</taxon>
        <taxon>Cyanophyceae</taxon>
        <taxon>Pleurocapsales</taxon>
        <taxon>Hyellaceae</taxon>
        <taxon>Hyella</taxon>
    </lineage>
</organism>
<gene>
    <name evidence="1" type="ORF">H1P_70065</name>
</gene>
<evidence type="ECO:0000313" key="1">
    <source>
        <dbReference type="EMBL" id="VEP18182.1"/>
    </source>
</evidence>
<protein>
    <submittedName>
        <fullName evidence="1">Uncharacterized protein</fullName>
    </submittedName>
</protein>